<evidence type="ECO:0000313" key="1">
    <source>
        <dbReference type="EMBL" id="MBO0930299.1"/>
    </source>
</evidence>
<dbReference type="AlphaFoldDB" id="A0A939G463"/>
<dbReference type="Proteomes" id="UP000664795">
    <property type="component" value="Unassembled WGS sequence"/>
</dbReference>
<proteinExistence type="predicted"/>
<organism evidence="1 2">
    <name type="scientific">Fibrella aquatilis</name>
    <dbReference type="NCBI Taxonomy" id="2817059"/>
    <lineage>
        <taxon>Bacteria</taxon>
        <taxon>Pseudomonadati</taxon>
        <taxon>Bacteroidota</taxon>
        <taxon>Cytophagia</taxon>
        <taxon>Cytophagales</taxon>
        <taxon>Spirosomataceae</taxon>
        <taxon>Fibrella</taxon>
    </lineage>
</organism>
<dbReference type="InterPro" id="IPR046674">
    <property type="entry name" value="DUF6544"/>
</dbReference>
<reference evidence="1 2" key="1">
    <citation type="submission" date="2021-03" db="EMBL/GenBank/DDBJ databases">
        <title>Fibrella sp. HMF5036 genome sequencing and assembly.</title>
        <authorList>
            <person name="Kang H."/>
            <person name="Kim H."/>
            <person name="Bae S."/>
            <person name="Joh K."/>
        </authorList>
    </citation>
    <scope>NUCLEOTIDE SEQUENCE [LARGE SCALE GENOMIC DNA]</scope>
    <source>
        <strain evidence="1 2">HMF5036</strain>
    </source>
</reference>
<dbReference type="EMBL" id="JAFMYU010000003">
    <property type="protein sequence ID" value="MBO0930299.1"/>
    <property type="molecule type" value="Genomic_DNA"/>
</dbReference>
<gene>
    <name evidence="1" type="ORF">J2I48_04795</name>
</gene>
<keyword evidence="2" id="KW-1185">Reference proteome</keyword>
<evidence type="ECO:0000313" key="2">
    <source>
        <dbReference type="Proteomes" id="UP000664795"/>
    </source>
</evidence>
<protein>
    <submittedName>
        <fullName evidence="1">Uncharacterized protein</fullName>
    </submittedName>
</protein>
<dbReference type="Pfam" id="PF20181">
    <property type="entry name" value="DUF6544"/>
    <property type="match status" value="1"/>
</dbReference>
<sequence>MKNKTPFIVLSAVAVPVLALLAGRWLIGRQLRQDVADLFSQADTGPVKQYSPAQLADLPAPVQRYFRHVLTPGQPYLRTVRLKHDGDFKTDLEKDWMSITGEEYFLADKPGYIWIGTTAWFSARDQYVAGHGSLTVRLLSALPIQHGSGPAYDQGELLRWLAETAWFPTSLLPGGPAVWSPVDDQSATLTLTDHSQTVSCLMSFNKNDELVRCEAQRQSDETHVQTWVCRLFDYREKQGVLVPTQGGAAWVVGGVEKPYARFVLRDIAYDQPYAY</sequence>
<name>A0A939G463_9BACT</name>
<accession>A0A939G463</accession>
<comment type="caution">
    <text evidence="1">The sequence shown here is derived from an EMBL/GenBank/DDBJ whole genome shotgun (WGS) entry which is preliminary data.</text>
</comment>
<dbReference type="RefSeq" id="WP_207334265.1">
    <property type="nucleotide sequence ID" value="NZ_JAFMYU010000003.1"/>
</dbReference>